<dbReference type="AlphaFoldDB" id="A0AAV7G693"/>
<keyword evidence="2" id="KW-1185">Reference proteome</keyword>
<organism evidence="1 2">
    <name type="scientific">Dendrobium chrysotoxum</name>
    <name type="common">Orchid</name>
    <dbReference type="NCBI Taxonomy" id="161865"/>
    <lineage>
        <taxon>Eukaryota</taxon>
        <taxon>Viridiplantae</taxon>
        <taxon>Streptophyta</taxon>
        <taxon>Embryophyta</taxon>
        <taxon>Tracheophyta</taxon>
        <taxon>Spermatophyta</taxon>
        <taxon>Magnoliopsida</taxon>
        <taxon>Liliopsida</taxon>
        <taxon>Asparagales</taxon>
        <taxon>Orchidaceae</taxon>
        <taxon>Epidendroideae</taxon>
        <taxon>Malaxideae</taxon>
        <taxon>Dendrobiinae</taxon>
        <taxon>Dendrobium</taxon>
    </lineage>
</organism>
<evidence type="ECO:0000313" key="1">
    <source>
        <dbReference type="EMBL" id="KAH0451159.1"/>
    </source>
</evidence>
<evidence type="ECO:0000313" key="2">
    <source>
        <dbReference type="Proteomes" id="UP000775213"/>
    </source>
</evidence>
<proteinExistence type="predicted"/>
<sequence length="97" mass="9982">MVSPILFLRDGAAGRTGAAHRLFSPKGSLTRCDNPLAGPFFVAFIDAAKRRGCVVLIIEQGIAGSEPSTIVLQLGDSNPGEMGGTCSVDHSAADPIS</sequence>
<dbReference type="Proteomes" id="UP000775213">
    <property type="component" value="Unassembled WGS sequence"/>
</dbReference>
<reference evidence="1 2" key="1">
    <citation type="journal article" date="2021" name="Hortic Res">
        <title>Chromosome-scale assembly of the Dendrobium chrysotoxum genome enhances the understanding of orchid evolution.</title>
        <authorList>
            <person name="Zhang Y."/>
            <person name="Zhang G.Q."/>
            <person name="Zhang D."/>
            <person name="Liu X.D."/>
            <person name="Xu X.Y."/>
            <person name="Sun W.H."/>
            <person name="Yu X."/>
            <person name="Zhu X."/>
            <person name="Wang Z.W."/>
            <person name="Zhao X."/>
            <person name="Zhong W.Y."/>
            <person name="Chen H."/>
            <person name="Yin W.L."/>
            <person name="Huang T."/>
            <person name="Niu S.C."/>
            <person name="Liu Z.J."/>
        </authorList>
    </citation>
    <scope>NUCLEOTIDE SEQUENCE [LARGE SCALE GENOMIC DNA]</scope>
    <source>
        <strain evidence="1">Lindl</strain>
    </source>
</reference>
<name>A0AAV7G693_DENCH</name>
<comment type="caution">
    <text evidence="1">The sequence shown here is derived from an EMBL/GenBank/DDBJ whole genome shotgun (WGS) entry which is preliminary data.</text>
</comment>
<dbReference type="EMBL" id="JAGFBR010000017">
    <property type="protein sequence ID" value="KAH0451159.1"/>
    <property type="molecule type" value="Genomic_DNA"/>
</dbReference>
<accession>A0AAV7G693</accession>
<gene>
    <name evidence="1" type="ORF">IEQ34_018458</name>
</gene>
<protein>
    <submittedName>
        <fullName evidence="1">Uncharacterized protein</fullName>
    </submittedName>
</protein>